<gene>
    <name evidence="8" type="primary">TMEM254</name>
</gene>
<dbReference type="InParanoid" id="A0A6P8QGZ2"/>
<dbReference type="KEGG" id="gsh:117359458"/>
<keyword evidence="4 6" id="KW-0472">Membrane</keyword>
<keyword evidence="3 6" id="KW-1133">Transmembrane helix</keyword>
<dbReference type="GeneID" id="117359458"/>
<feature type="transmembrane region" description="Helical" evidence="6">
    <location>
        <begin position="60"/>
        <end position="80"/>
    </location>
</feature>
<evidence type="ECO:0000256" key="4">
    <source>
        <dbReference type="ARBA" id="ARBA00023136"/>
    </source>
</evidence>
<dbReference type="OrthoDB" id="9984821at2759"/>
<dbReference type="PANTHER" id="PTHR34104">
    <property type="entry name" value="TRANSMEMBRANE PROTEIN 254"/>
    <property type="match status" value="1"/>
</dbReference>
<dbReference type="Pfam" id="PF14934">
    <property type="entry name" value="TMEM254"/>
    <property type="match status" value="1"/>
</dbReference>
<accession>A0A6P8QGZ2</accession>
<evidence type="ECO:0000256" key="6">
    <source>
        <dbReference type="SAM" id="Phobius"/>
    </source>
</evidence>
<dbReference type="CTD" id="80195"/>
<dbReference type="AlphaFoldDB" id="A0A6P8QGZ2"/>
<evidence type="ECO:0000313" key="8">
    <source>
        <dbReference type="RefSeq" id="XP_033798167.1"/>
    </source>
</evidence>
<feature type="transmembrane region" description="Helical" evidence="6">
    <location>
        <begin position="95"/>
        <end position="115"/>
    </location>
</feature>
<sequence>MTEGAGNTYFRRVSLFWMMVVSLLLGFFTWMFFLAFKHSVHDLGPAGSFIQYLVDNHYRWLYWGFLVSWGIHIIEAFYAMKLCSVKGITNPRIQLQWVLQTLLFGITSLYLLMNYRPGQLKKRR</sequence>
<protein>
    <recommendedName>
        <fullName evidence="5">Transmembrane protein 254</fullName>
    </recommendedName>
</protein>
<comment type="subcellular location">
    <subcellularLocation>
        <location evidence="1">Membrane</location>
        <topology evidence="1">Multi-pass membrane protein</topology>
    </subcellularLocation>
</comment>
<reference evidence="8" key="1">
    <citation type="submission" date="2025-08" db="UniProtKB">
        <authorList>
            <consortium name="RefSeq"/>
        </authorList>
    </citation>
    <scope>IDENTIFICATION</scope>
</reference>
<dbReference type="GO" id="GO:0016020">
    <property type="term" value="C:membrane"/>
    <property type="evidence" value="ECO:0007669"/>
    <property type="project" value="UniProtKB-SubCell"/>
</dbReference>
<keyword evidence="2 6" id="KW-0812">Transmembrane</keyword>
<name>A0A6P8QGZ2_GEOSA</name>
<evidence type="ECO:0000256" key="3">
    <source>
        <dbReference type="ARBA" id="ARBA00022989"/>
    </source>
</evidence>
<evidence type="ECO:0000256" key="5">
    <source>
        <dbReference type="ARBA" id="ARBA00034834"/>
    </source>
</evidence>
<feature type="transmembrane region" description="Helical" evidence="6">
    <location>
        <begin position="15"/>
        <end position="36"/>
    </location>
</feature>
<evidence type="ECO:0000313" key="7">
    <source>
        <dbReference type="Proteomes" id="UP000515159"/>
    </source>
</evidence>
<dbReference type="Proteomes" id="UP000515159">
    <property type="component" value="Chromosome 4"/>
</dbReference>
<dbReference type="FunCoup" id="A0A6P8QGZ2">
    <property type="interactions" value="74"/>
</dbReference>
<keyword evidence="7" id="KW-1185">Reference proteome</keyword>
<dbReference type="RefSeq" id="XP_033798167.1">
    <property type="nucleotide sequence ID" value="XM_033942276.1"/>
</dbReference>
<proteinExistence type="predicted"/>
<dbReference type="PANTHER" id="PTHR34104:SF3">
    <property type="entry name" value="TRANSMEMBRANE PROTEIN 254"/>
    <property type="match status" value="1"/>
</dbReference>
<dbReference type="InterPro" id="IPR028110">
    <property type="entry name" value="TMEM254"/>
</dbReference>
<evidence type="ECO:0000256" key="2">
    <source>
        <dbReference type="ARBA" id="ARBA00022692"/>
    </source>
</evidence>
<organism evidence="7 8">
    <name type="scientific">Geotrypetes seraphini</name>
    <name type="common">Gaboon caecilian</name>
    <name type="synonym">Caecilia seraphini</name>
    <dbReference type="NCBI Taxonomy" id="260995"/>
    <lineage>
        <taxon>Eukaryota</taxon>
        <taxon>Metazoa</taxon>
        <taxon>Chordata</taxon>
        <taxon>Craniata</taxon>
        <taxon>Vertebrata</taxon>
        <taxon>Euteleostomi</taxon>
        <taxon>Amphibia</taxon>
        <taxon>Gymnophiona</taxon>
        <taxon>Geotrypetes</taxon>
    </lineage>
</organism>
<evidence type="ECO:0000256" key="1">
    <source>
        <dbReference type="ARBA" id="ARBA00004141"/>
    </source>
</evidence>